<name>A0A846XFJ2_9NOCA</name>
<reference evidence="2 3" key="1">
    <citation type="submission" date="2020-04" db="EMBL/GenBank/DDBJ databases">
        <title>MicrobeNet Type strains.</title>
        <authorList>
            <person name="Nicholson A.C."/>
        </authorList>
    </citation>
    <scope>NUCLEOTIDE SEQUENCE [LARGE SCALE GENOMIC DNA]</scope>
    <source>
        <strain evidence="2 3">DSM 45078</strain>
    </source>
</reference>
<feature type="compositionally biased region" description="Low complexity" evidence="1">
    <location>
        <begin position="181"/>
        <end position="195"/>
    </location>
</feature>
<sequence length="297" mass="28985">MTEDGGHGPGDATVDSVTGLLASRLGAVGESAGEVMRRDVRTAAGGAESAALLVQADSAGARELSVQLPGAPGHIAGGADIGPVPDGFAEPQGNPPDRHATGDDESEASGPTGLGQAVAAATEPAGVADAGPESARSGSAREREAGTPESGTTGVPGSEGAGRTQSETGGRHPASDKVGSATTEAAPAADSAQTTGRSATSDRGSPAAVPGQTPWTPDDPGSGATPGRDQVPGATPWNTGANSAPPPHMPSLPGGLPGSLTPQERPPRGNPPWGRGRGGGTAFPRARPDEHPPGRPR</sequence>
<keyword evidence="3" id="KW-1185">Reference proteome</keyword>
<dbReference type="AlphaFoldDB" id="A0A846XFJ2"/>
<evidence type="ECO:0000256" key="1">
    <source>
        <dbReference type="SAM" id="MobiDB-lite"/>
    </source>
</evidence>
<evidence type="ECO:0000313" key="2">
    <source>
        <dbReference type="EMBL" id="NKY35161.1"/>
    </source>
</evidence>
<feature type="compositionally biased region" description="Low complexity" evidence="1">
    <location>
        <begin position="117"/>
        <end position="131"/>
    </location>
</feature>
<dbReference type="RefSeq" id="WP_068042737.1">
    <property type="nucleotide sequence ID" value="NZ_JAAXOO010000005.1"/>
</dbReference>
<proteinExistence type="predicted"/>
<dbReference type="Proteomes" id="UP000565715">
    <property type="component" value="Unassembled WGS sequence"/>
</dbReference>
<organism evidence="2 3">
    <name type="scientific">Nocardia speluncae</name>
    <dbReference type="NCBI Taxonomy" id="419477"/>
    <lineage>
        <taxon>Bacteria</taxon>
        <taxon>Bacillati</taxon>
        <taxon>Actinomycetota</taxon>
        <taxon>Actinomycetes</taxon>
        <taxon>Mycobacteriales</taxon>
        <taxon>Nocardiaceae</taxon>
        <taxon>Nocardia</taxon>
    </lineage>
</organism>
<dbReference type="EMBL" id="JAAXOO010000005">
    <property type="protein sequence ID" value="NKY35161.1"/>
    <property type="molecule type" value="Genomic_DNA"/>
</dbReference>
<evidence type="ECO:0000313" key="3">
    <source>
        <dbReference type="Proteomes" id="UP000565715"/>
    </source>
</evidence>
<feature type="compositionally biased region" description="Basic and acidic residues" evidence="1">
    <location>
        <begin position="286"/>
        <end position="297"/>
    </location>
</feature>
<feature type="region of interest" description="Disordered" evidence="1">
    <location>
        <begin position="68"/>
        <end position="297"/>
    </location>
</feature>
<gene>
    <name evidence="2" type="ORF">HGA13_19115</name>
</gene>
<protein>
    <submittedName>
        <fullName evidence="2">Uncharacterized protein</fullName>
    </submittedName>
</protein>
<comment type="caution">
    <text evidence="2">The sequence shown here is derived from an EMBL/GenBank/DDBJ whole genome shotgun (WGS) entry which is preliminary data.</text>
</comment>
<accession>A0A846XFJ2</accession>